<dbReference type="GO" id="GO:0005886">
    <property type="term" value="C:plasma membrane"/>
    <property type="evidence" value="ECO:0007669"/>
    <property type="project" value="UniProtKB-SubCell"/>
</dbReference>
<evidence type="ECO:0000256" key="5">
    <source>
        <dbReference type="ARBA" id="ARBA00023015"/>
    </source>
</evidence>
<evidence type="ECO:0000256" key="2">
    <source>
        <dbReference type="ARBA" id="ARBA00008814"/>
    </source>
</evidence>
<dbReference type="InterPro" id="IPR002491">
    <property type="entry name" value="ABC_transptr_periplasmic_BD"/>
</dbReference>
<evidence type="ECO:0000259" key="9">
    <source>
        <dbReference type="PROSITE" id="PS50983"/>
    </source>
</evidence>
<dbReference type="Gene3D" id="3.40.50.1980">
    <property type="entry name" value="Nitrogenase molybdenum iron protein domain"/>
    <property type="match status" value="2"/>
</dbReference>
<dbReference type="PANTHER" id="PTHR30532:SF26">
    <property type="entry name" value="IRON(3+)-HYDROXAMATE-BINDING PROTEIN FHUD"/>
    <property type="match status" value="1"/>
</dbReference>
<evidence type="ECO:0000313" key="11">
    <source>
        <dbReference type="Proteomes" id="UP000013911"/>
    </source>
</evidence>
<dbReference type="SUPFAM" id="SSF46689">
    <property type="entry name" value="Homeodomain-like"/>
    <property type="match status" value="2"/>
</dbReference>
<evidence type="ECO:0000256" key="3">
    <source>
        <dbReference type="ARBA" id="ARBA00022448"/>
    </source>
</evidence>
<dbReference type="Pfam" id="PF12833">
    <property type="entry name" value="HTH_18"/>
    <property type="match status" value="1"/>
</dbReference>
<dbReference type="Pfam" id="PF02311">
    <property type="entry name" value="AraC_binding"/>
    <property type="match status" value="1"/>
</dbReference>
<feature type="domain" description="HTH araC/xylS-type" evidence="8">
    <location>
        <begin position="171"/>
        <end position="269"/>
    </location>
</feature>
<dbReference type="SUPFAM" id="SSF51215">
    <property type="entry name" value="Regulatory protein AraC"/>
    <property type="match status" value="1"/>
</dbReference>
<keyword evidence="6" id="KW-0238">DNA-binding</keyword>
<dbReference type="SMART" id="SM00342">
    <property type="entry name" value="HTH_ARAC"/>
    <property type="match status" value="1"/>
</dbReference>
<dbReference type="Pfam" id="PF01497">
    <property type="entry name" value="Peripla_BP_2"/>
    <property type="match status" value="1"/>
</dbReference>
<keyword evidence="3" id="KW-0813">Transport</keyword>
<dbReference type="InterPro" id="IPR051313">
    <property type="entry name" value="Bact_iron-sidero_bind"/>
</dbReference>
<dbReference type="AlphaFoldDB" id="R7ZHW1"/>
<dbReference type="eggNOG" id="COG2207">
    <property type="taxonomic scope" value="Bacteria"/>
</dbReference>
<dbReference type="InterPro" id="IPR009057">
    <property type="entry name" value="Homeodomain-like_sf"/>
</dbReference>
<keyword evidence="7" id="KW-0804">Transcription</keyword>
<dbReference type="eggNOG" id="COG0614">
    <property type="taxonomic scope" value="Bacteria"/>
</dbReference>
<accession>R7ZHW1</accession>
<proteinExistence type="inferred from homology"/>
<dbReference type="PROSITE" id="PS00041">
    <property type="entry name" value="HTH_ARAC_FAMILY_1"/>
    <property type="match status" value="1"/>
</dbReference>
<evidence type="ECO:0000256" key="7">
    <source>
        <dbReference type="ARBA" id="ARBA00023163"/>
    </source>
</evidence>
<dbReference type="GO" id="GO:0043565">
    <property type="term" value="F:sequence-specific DNA binding"/>
    <property type="evidence" value="ECO:0007669"/>
    <property type="project" value="InterPro"/>
</dbReference>
<protein>
    <submittedName>
        <fullName evidence="10">ABC-type Fe3+-hydroxamate transport system, periplasmic component</fullName>
    </submittedName>
</protein>
<evidence type="ECO:0000313" key="10">
    <source>
        <dbReference type="EMBL" id="EON73646.1"/>
    </source>
</evidence>
<gene>
    <name evidence="10" type="ORF">H131_03254</name>
</gene>
<comment type="caution">
    <text evidence="10">The sequence shown here is derived from an EMBL/GenBank/DDBJ whole genome shotgun (WGS) entry which is preliminary data.</text>
</comment>
<name>R7ZHW1_LYSSH</name>
<keyword evidence="4" id="KW-0732">Signal</keyword>
<dbReference type="GO" id="GO:0003700">
    <property type="term" value="F:DNA-binding transcription factor activity"/>
    <property type="evidence" value="ECO:0007669"/>
    <property type="project" value="InterPro"/>
</dbReference>
<dbReference type="GO" id="GO:0030288">
    <property type="term" value="C:outer membrane-bounded periplasmic space"/>
    <property type="evidence" value="ECO:0007669"/>
    <property type="project" value="TreeGrafter"/>
</dbReference>
<dbReference type="PANTHER" id="PTHR30532">
    <property type="entry name" value="IRON III DICITRATE-BINDING PERIPLASMIC PROTEIN"/>
    <property type="match status" value="1"/>
</dbReference>
<dbReference type="Proteomes" id="UP000013911">
    <property type="component" value="Unassembled WGS sequence"/>
</dbReference>
<dbReference type="GO" id="GO:1901678">
    <property type="term" value="P:iron coordination entity transport"/>
    <property type="evidence" value="ECO:0007669"/>
    <property type="project" value="UniProtKB-ARBA"/>
</dbReference>
<comment type="similarity">
    <text evidence="2">Belongs to the bacterial solute-binding protein 8 family.</text>
</comment>
<dbReference type="HOGENOM" id="CLU_028727_1_0_9"/>
<dbReference type="InterPro" id="IPR003313">
    <property type="entry name" value="AraC-bd"/>
</dbReference>
<dbReference type="SUPFAM" id="SSF53807">
    <property type="entry name" value="Helical backbone' metal receptor"/>
    <property type="match status" value="1"/>
</dbReference>
<organism evidence="10 11">
    <name type="scientific">Lysinibacillus sphaericus OT4b.31</name>
    <dbReference type="NCBI Taxonomy" id="1285586"/>
    <lineage>
        <taxon>Bacteria</taxon>
        <taxon>Bacillati</taxon>
        <taxon>Bacillota</taxon>
        <taxon>Bacilli</taxon>
        <taxon>Bacillales</taxon>
        <taxon>Bacillaceae</taxon>
        <taxon>Lysinibacillus</taxon>
    </lineage>
</organism>
<dbReference type="InterPro" id="IPR018062">
    <property type="entry name" value="HTH_AraC-typ_CS"/>
</dbReference>
<evidence type="ECO:0000256" key="1">
    <source>
        <dbReference type="ARBA" id="ARBA00004193"/>
    </source>
</evidence>
<evidence type="ECO:0000259" key="8">
    <source>
        <dbReference type="PROSITE" id="PS01124"/>
    </source>
</evidence>
<dbReference type="PROSITE" id="PS01124">
    <property type="entry name" value="HTH_ARAC_FAMILY_2"/>
    <property type="match status" value="1"/>
</dbReference>
<comment type="subcellular location">
    <subcellularLocation>
        <location evidence="1">Cell membrane</location>
        <topology evidence="1">Lipid-anchor</topology>
    </subcellularLocation>
</comment>
<evidence type="ECO:0000256" key="6">
    <source>
        <dbReference type="ARBA" id="ARBA00023125"/>
    </source>
</evidence>
<dbReference type="InterPro" id="IPR018060">
    <property type="entry name" value="HTH_AraC"/>
</dbReference>
<reference evidence="10 11" key="1">
    <citation type="submission" date="2013-04" db="EMBL/GenBank/DDBJ databases">
        <title>Draft genome of the heavy metal tolerant bacterium Lysinibacillus sphaericus strain OT4b.31.</title>
        <authorList>
            <person name="Pena-Montenegro T.D."/>
            <person name="Dussan J."/>
        </authorList>
    </citation>
    <scope>NUCLEOTIDE SEQUENCE [LARGE SCALE GENOMIC DNA]</scope>
    <source>
        <strain evidence="10 11">OT4b.31</strain>
    </source>
</reference>
<sequence length="547" mass="63423">MENKKSLSCETALLFHLSDIDYITRSTQRSCQQILVKQHTFIIFITGSGTLTIDDTPYVVAQGKIFLLPPDSVMDFSDIEKYNYSFYKMSFTTIQLQQQIPTTYKESLFSDQIEYTIYPYARLIRLAEELYKTQLHQNPIKQQSLLYELLSVLFEYQLQKNQTFDASRAVEQTIDYLHKHYQEPLTVKQLASLAHVAQWQYSTIFQTLTGKKPLDYLTELRLEHAQVLLQQTNEPLKDIAQLVGFNDEYYFNRRFKQIIGMPPKQFARKQKQKVVVKDWTGHEVEIPSSPSRVIYHGETFGDMLIFDIQPIGGDKNAINKSFYKNRVPLVQDVNFPIDFEKSSELNPDLIIFTNADEQQYRVLSEIAPTVTHNSWGTLEERISLLGQWLGKKSEAEDWLIRFKKKEDMMWQQLQITLEPDETASVFIFDRGKRLFVMGCTGLSTALYHPYGFQPNELIKNLIQSGEGYEEIPLDLLAAYAGDRIFMLLTDNLESRLATEALINSSLWKSLPAVKKGNFYLVDARKWNYSDAYTREKLLGALPRLIGT</sequence>
<dbReference type="PATRIC" id="fig|1285586.5.peg.652"/>
<keyword evidence="5" id="KW-0805">Transcription regulation</keyword>
<feature type="domain" description="Fe/B12 periplasmic-binding" evidence="9">
    <location>
        <begin position="292"/>
        <end position="547"/>
    </location>
</feature>
<dbReference type="InterPro" id="IPR037923">
    <property type="entry name" value="HTH-like"/>
</dbReference>
<dbReference type="OrthoDB" id="2532115at2"/>
<dbReference type="EMBL" id="AQPX01000008">
    <property type="protein sequence ID" value="EON73646.1"/>
    <property type="molecule type" value="Genomic_DNA"/>
</dbReference>
<evidence type="ECO:0000256" key="4">
    <source>
        <dbReference type="ARBA" id="ARBA00022729"/>
    </source>
</evidence>
<dbReference type="Gene3D" id="1.10.10.60">
    <property type="entry name" value="Homeodomain-like"/>
    <property type="match status" value="2"/>
</dbReference>
<dbReference type="PROSITE" id="PS50983">
    <property type="entry name" value="FE_B12_PBP"/>
    <property type="match status" value="1"/>
</dbReference>